<sequence>MFDRLLLLCEKYPLDFITYFCSSLPIFSGFIRYKYLSSLAKLIIIFFLFFAIKETISISYSLFDKNNLYLENIESISYILILLAISWLSTDNVAWKRITVILATVCLTASLFTYQSDSISPIGPSAFRLFAIFICLSYFNKILTDISIKNILLHTMFWFISGLLFYTAGTFFIMLFNGYWYKDIKLVPAETFDKYWNSSQLLFIAFCVLSAYGLWLSKYDKENLT</sequence>
<feature type="transmembrane region" description="Helical" evidence="1">
    <location>
        <begin position="122"/>
        <end position="139"/>
    </location>
</feature>
<reference evidence="2" key="1">
    <citation type="submission" date="2020-09" db="EMBL/GenBank/DDBJ databases">
        <authorList>
            <person name="Kim M.K."/>
        </authorList>
    </citation>
    <scope>NUCLEOTIDE SEQUENCE</scope>
    <source>
        <strain evidence="2">BT702</strain>
    </source>
</reference>
<accession>A0A926Y509</accession>
<name>A0A926Y509_9BACT</name>
<organism evidence="2 3">
    <name type="scientific">Spirosoma profusum</name>
    <dbReference type="NCBI Taxonomy" id="2771354"/>
    <lineage>
        <taxon>Bacteria</taxon>
        <taxon>Pseudomonadati</taxon>
        <taxon>Bacteroidota</taxon>
        <taxon>Cytophagia</taxon>
        <taxon>Cytophagales</taxon>
        <taxon>Cytophagaceae</taxon>
        <taxon>Spirosoma</taxon>
    </lineage>
</organism>
<gene>
    <name evidence="2" type="ORF">IC229_24685</name>
</gene>
<protein>
    <submittedName>
        <fullName evidence="2">Uncharacterized protein</fullName>
    </submittedName>
</protein>
<feature type="transmembrane region" description="Helical" evidence="1">
    <location>
        <begin position="69"/>
        <end position="88"/>
    </location>
</feature>
<comment type="caution">
    <text evidence="2">The sequence shown here is derived from an EMBL/GenBank/DDBJ whole genome shotgun (WGS) entry which is preliminary data.</text>
</comment>
<feature type="transmembrane region" description="Helical" evidence="1">
    <location>
        <begin position="195"/>
        <end position="215"/>
    </location>
</feature>
<dbReference type="AlphaFoldDB" id="A0A926Y509"/>
<feature type="transmembrane region" description="Helical" evidence="1">
    <location>
        <begin position="151"/>
        <end position="175"/>
    </location>
</feature>
<dbReference type="RefSeq" id="WP_190889941.1">
    <property type="nucleotide sequence ID" value="NZ_JACWZY010000025.1"/>
</dbReference>
<proteinExistence type="predicted"/>
<keyword evidence="1" id="KW-0472">Membrane</keyword>
<feature type="transmembrane region" description="Helical" evidence="1">
    <location>
        <begin position="100"/>
        <end position="116"/>
    </location>
</feature>
<dbReference type="EMBL" id="JACWZY010000025">
    <property type="protein sequence ID" value="MBD2703866.1"/>
    <property type="molecule type" value="Genomic_DNA"/>
</dbReference>
<dbReference type="Proteomes" id="UP000598820">
    <property type="component" value="Unassembled WGS sequence"/>
</dbReference>
<evidence type="ECO:0000256" key="1">
    <source>
        <dbReference type="SAM" id="Phobius"/>
    </source>
</evidence>
<keyword evidence="1" id="KW-1133">Transmembrane helix</keyword>
<evidence type="ECO:0000313" key="2">
    <source>
        <dbReference type="EMBL" id="MBD2703866.1"/>
    </source>
</evidence>
<keyword evidence="1" id="KW-0812">Transmembrane</keyword>
<evidence type="ECO:0000313" key="3">
    <source>
        <dbReference type="Proteomes" id="UP000598820"/>
    </source>
</evidence>
<keyword evidence="3" id="KW-1185">Reference proteome</keyword>